<dbReference type="SMART" id="SM00353">
    <property type="entry name" value="HLH"/>
    <property type="match status" value="1"/>
</dbReference>
<dbReference type="AlphaFoldDB" id="A0A9Q0DDZ5"/>
<dbReference type="GO" id="GO:0046983">
    <property type="term" value="F:protein dimerization activity"/>
    <property type="evidence" value="ECO:0007669"/>
    <property type="project" value="InterPro"/>
</dbReference>
<dbReference type="PANTHER" id="PTHR45776:SF4">
    <property type="entry name" value="MICROPHTHALMIA-ASSOCIATED TRANSCRIPTION FACTOR"/>
    <property type="match status" value="1"/>
</dbReference>
<comment type="subcellular location">
    <subcellularLocation>
        <location evidence="2">Cytoplasm</location>
    </subcellularLocation>
    <subcellularLocation>
        <location evidence="1">Nucleus</location>
    </subcellularLocation>
</comment>
<evidence type="ECO:0000259" key="10">
    <source>
        <dbReference type="PROSITE" id="PS50888"/>
    </source>
</evidence>
<feature type="compositionally biased region" description="Basic and acidic residues" evidence="9">
    <location>
        <begin position="347"/>
        <end position="358"/>
    </location>
</feature>
<dbReference type="InterPro" id="IPR036638">
    <property type="entry name" value="HLH_DNA-bd_sf"/>
</dbReference>
<evidence type="ECO:0000313" key="12">
    <source>
        <dbReference type="Proteomes" id="UP001148018"/>
    </source>
</evidence>
<evidence type="ECO:0000256" key="4">
    <source>
        <dbReference type="ARBA" id="ARBA00023015"/>
    </source>
</evidence>
<dbReference type="InterPro" id="IPR031867">
    <property type="entry name" value="MiT/TFE_N"/>
</dbReference>
<dbReference type="InterPro" id="IPR021802">
    <property type="entry name" value="MiT/TFE_C"/>
</dbReference>
<dbReference type="CDD" id="cd11397">
    <property type="entry name" value="bHLHzip_MITF_like"/>
    <property type="match status" value="1"/>
</dbReference>
<proteinExistence type="inferred from homology"/>
<feature type="region of interest" description="Disordered" evidence="9">
    <location>
        <begin position="340"/>
        <end position="457"/>
    </location>
</feature>
<dbReference type="PROSITE" id="PS50888">
    <property type="entry name" value="BHLH"/>
    <property type="match status" value="1"/>
</dbReference>
<evidence type="ECO:0000256" key="8">
    <source>
        <dbReference type="ARBA" id="ARBA00023242"/>
    </source>
</evidence>
<evidence type="ECO:0000256" key="7">
    <source>
        <dbReference type="ARBA" id="ARBA00023163"/>
    </source>
</evidence>
<keyword evidence="5" id="KW-0238">DNA-binding</keyword>
<dbReference type="Pfam" id="PF00010">
    <property type="entry name" value="HLH"/>
    <property type="match status" value="1"/>
</dbReference>
<dbReference type="PANTHER" id="PTHR45776">
    <property type="entry name" value="MIP04163P"/>
    <property type="match status" value="1"/>
</dbReference>
<gene>
    <name evidence="11" type="ORF">NHX12_013207</name>
</gene>
<reference evidence="11" key="1">
    <citation type="submission" date="2022-07" db="EMBL/GenBank/DDBJ databases">
        <title>Chromosome-level genome of Muraenolepis orangiensis.</title>
        <authorList>
            <person name="Kim J."/>
        </authorList>
    </citation>
    <scope>NUCLEOTIDE SEQUENCE</scope>
    <source>
        <strain evidence="11">KU_S4_2022</strain>
        <tissue evidence="11">Muscle</tissue>
    </source>
</reference>
<dbReference type="GO" id="GO:0005737">
    <property type="term" value="C:cytoplasm"/>
    <property type="evidence" value="ECO:0007669"/>
    <property type="project" value="UniProtKB-SubCell"/>
</dbReference>
<dbReference type="OrthoDB" id="6242697at2759"/>
<evidence type="ECO:0000313" key="11">
    <source>
        <dbReference type="EMBL" id="KAJ3586815.1"/>
    </source>
</evidence>
<keyword evidence="7" id="KW-0804">Transcription</keyword>
<sequence>MQAESGIVPDFEVGEEFQEEPKTYYELKSQPLKNRSVLFRTVIVTTTATTYPQPGPDTDTSTAATTTSVQTPAINVSTPASLPPAAQLPMEVLQVQTHLENPTKYHVQQSRQQQVKRYLGKLGSQVGSLPCHHQQQLSDRAGMPPGPGNSAPNSPMALLTLNSNCEKEMDDVIDDIISLESSYNEDILCLIDPALQMTNTMPLPGNLMDVYGNQGMAPQGLDISSSCPSDIKREFSESERAMAKERQKKDNHNLIERRRRFNINDRIKELGTIIPKSNDPDMRWNKGTILKAIQELEMQARAHGLPVPSSQLCSTELSLHCIKRESALADCHQDLFPLNTQQHQQHHHQDPSQHHYHPDAGPQDPGQHVHPDLCGDGHPGYREEDPRRGPPTGNHAGHYPGPHNAAKGAPKHGDVLMEDTLSPASRGDPLLSSCSPDTSKHSSRTSSVSMEENDQGC</sequence>
<dbReference type="InterPro" id="IPR011598">
    <property type="entry name" value="bHLH_dom"/>
</dbReference>
<keyword evidence="12" id="KW-1185">Reference proteome</keyword>
<evidence type="ECO:0000256" key="6">
    <source>
        <dbReference type="ARBA" id="ARBA00023159"/>
    </source>
</evidence>
<evidence type="ECO:0000256" key="5">
    <source>
        <dbReference type="ARBA" id="ARBA00023125"/>
    </source>
</evidence>
<evidence type="ECO:0000256" key="3">
    <source>
        <dbReference type="ARBA" id="ARBA00008289"/>
    </source>
</evidence>
<evidence type="ECO:0000256" key="1">
    <source>
        <dbReference type="ARBA" id="ARBA00004123"/>
    </source>
</evidence>
<feature type="compositionally biased region" description="Basic and acidic residues" evidence="9">
    <location>
        <begin position="367"/>
        <end position="388"/>
    </location>
</feature>
<organism evidence="11 12">
    <name type="scientific">Muraenolepis orangiensis</name>
    <name type="common">Patagonian moray cod</name>
    <dbReference type="NCBI Taxonomy" id="630683"/>
    <lineage>
        <taxon>Eukaryota</taxon>
        <taxon>Metazoa</taxon>
        <taxon>Chordata</taxon>
        <taxon>Craniata</taxon>
        <taxon>Vertebrata</taxon>
        <taxon>Euteleostomi</taxon>
        <taxon>Actinopterygii</taxon>
        <taxon>Neopterygii</taxon>
        <taxon>Teleostei</taxon>
        <taxon>Neoteleostei</taxon>
        <taxon>Acanthomorphata</taxon>
        <taxon>Zeiogadaria</taxon>
        <taxon>Gadariae</taxon>
        <taxon>Gadiformes</taxon>
        <taxon>Muraenolepidoidei</taxon>
        <taxon>Muraenolepididae</taxon>
        <taxon>Muraenolepis</taxon>
    </lineage>
</organism>
<dbReference type="EMBL" id="JANIIK010000117">
    <property type="protein sequence ID" value="KAJ3586815.1"/>
    <property type="molecule type" value="Genomic_DNA"/>
</dbReference>
<dbReference type="SUPFAM" id="SSF47459">
    <property type="entry name" value="HLH, helix-loop-helix DNA-binding domain"/>
    <property type="match status" value="1"/>
</dbReference>
<comment type="similarity">
    <text evidence="3">Belongs to the MiT/TFE family.</text>
</comment>
<keyword evidence="8" id="KW-0539">Nucleus</keyword>
<dbReference type="Gene3D" id="4.10.280.10">
    <property type="entry name" value="Helix-loop-helix DNA-binding domain"/>
    <property type="match status" value="1"/>
</dbReference>
<protein>
    <recommendedName>
        <fullName evidence="10">BHLH domain-containing protein</fullName>
    </recommendedName>
</protein>
<feature type="domain" description="BHLH" evidence="10">
    <location>
        <begin position="247"/>
        <end position="300"/>
    </location>
</feature>
<comment type="caution">
    <text evidence="11">The sequence shown here is derived from an EMBL/GenBank/DDBJ whole genome shotgun (WGS) entry which is preliminary data.</text>
</comment>
<name>A0A9Q0DDZ5_9TELE</name>
<dbReference type="GO" id="GO:0000978">
    <property type="term" value="F:RNA polymerase II cis-regulatory region sequence-specific DNA binding"/>
    <property type="evidence" value="ECO:0007669"/>
    <property type="project" value="TreeGrafter"/>
</dbReference>
<dbReference type="Pfam" id="PF11851">
    <property type="entry name" value="DUF3371"/>
    <property type="match status" value="1"/>
</dbReference>
<dbReference type="Proteomes" id="UP001148018">
    <property type="component" value="Unassembled WGS sequence"/>
</dbReference>
<evidence type="ECO:0000256" key="2">
    <source>
        <dbReference type="ARBA" id="ARBA00004496"/>
    </source>
</evidence>
<dbReference type="GO" id="GO:0005634">
    <property type="term" value="C:nucleus"/>
    <property type="evidence" value="ECO:0007669"/>
    <property type="project" value="UniProtKB-SubCell"/>
</dbReference>
<keyword evidence="6" id="KW-0010">Activator</keyword>
<dbReference type="GO" id="GO:0000981">
    <property type="term" value="F:DNA-binding transcription factor activity, RNA polymerase II-specific"/>
    <property type="evidence" value="ECO:0007669"/>
    <property type="project" value="TreeGrafter"/>
</dbReference>
<accession>A0A9Q0DDZ5</accession>
<evidence type="ECO:0000256" key="9">
    <source>
        <dbReference type="SAM" id="MobiDB-lite"/>
    </source>
</evidence>
<dbReference type="Pfam" id="PF15951">
    <property type="entry name" value="MITF_TFEB_C_3_N"/>
    <property type="match status" value="1"/>
</dbReference>
<keyword evidence="4" id="KW-0805">Transcription regulation</keyword>